<reference evidence="5" key="1">
    <citation type="submission" date="2013-11" db="EMBL/GenBank/DDBJ databases">
        <title>Draft genome sequence and annotation of the entomopathogenic bacteria, Xenorhabdus cabanillasi strain JM26 and Xenorhabdus szentirmai strain DSM 16338.</title>
        <authorList>
            <person name="Gualtieri M."/>
            <person name="Ogier J.C."/>
            <person name="Pages S."/>
            <person name="Givaudan A."/>
            <person name="Gaudriault S."/>
        </authorList>
    </citation>
    <scope>NUCLEOTIDE SEQUENCE [LARGE SCALE GENOMIC DNA]</scope>
    <source>
        <strain evidence="5">DSM 16338</strain>
    </source>
</reference>
<dbReference type="PANTHER" id="PTHR30217:SF6">
    <property type="entry name" value="TRNA HYDROXYLATION PROTEIN P"/>
    <property type="match status" value="1"/>
</dbReference>
<dbReference type="GeneID" id="97124027"/>
<keyword evidence="6" id="KW-1185">Reference proteome</keyword>
<name>W1J2Z8_9GAMM</name>
<dbReference type="AlphaFoldDB" id="W1J2Z8"/>
<accession>W1J2Z8</accession>
<protein>
    <submittedName>
        <fullName evidence="5">Uncharacterized protease yegQ</fullName>
        <ecNumber evidence="5">3.4.-.-</ecNumber>
    </submittedName>
</protein>
<dbReference type="Gene3D" id="2.40.30.10">
    <property type="entry name" value="Translation factors"/>
    <property type="match status" value="1"/>
</dbReference>
<comment type="similarity">
    <text evidence="3">Belongs to the peptidase U32 family.</text>
</comment>
<evidence type="ECO:0000313" key="5">
    <source>
        <dbReference type="EMBL" id="CDL84236.1"/>
    </source>
</evidence>
<dbReference type="EC" id="3.4.-.-" evidence="5"/>
<dbReference type="EMBL" id="CBXF010000102">
    <property type="protein sequence ID" value="CDL84236.1"/>
    <property type="molecule type" value="Genomic_DNA"/>
</dbReference>
<dbReference type="PANTHER" id="PTHR30217">
    <property type="entry name" value="PEPTIDASE U32 FAMILY"/>
    <property type="match status" value="1"/>
</dbReference>
<keyword evidence="1 5" id="KW-0645">Protease</keyword>
<evidence type="ECO:0000256" key="1">
    <source>
        <dbReference type="ARBA" id="ARBA00022670"/>
    </source>
</evidence>
<dbReference type="GO" id="GO:0005829">
    <property type="term" value="C:cytosol"/>
    <property type="evidence" value="ECO:0007669"/>
    <property type="project" value="TreeGrafter"/>
</dbReference>
<comment type="caution">
    <text evidence="5">The sequence shown here is derived from an EMBL/GenBank/DDBJ whole genome shotgun (WGS) entry which is preliminary data.</text>
</comment>
<organism evidence="5 6">
    <name type="scientific">Xenorhabdus szentirmaii DSM 16338</name>
    <dbReference type="NCBI Taxonomy" id="1427518"/>
    <lineage>
        <taxon>Bacteria</taxon>
        <taxon>Pseudomonadati</taxon>
        <taxon>Pseudomonadota</taxon>
        <taxon>Gammaproteobacteria</taxon>
        <taxon>Enterobacterales</taxon>
        <taxon>Morganellaceae</taxon>
        <taxon>Xenorhabdus</taxon>
    </lineage>
</organism>
<dbReference type="NCBIfam" id="NF011996">
    <property type="entry name" value="PRK15452.1"/>
    <property type="match status" value="1"/>
</dbReference>
<evidence type="ECO:0000256" key="3">
    <source>
        <dbReference type="ARBA" id="ARBA00038374"/>
    </source>
</evidence>
<dbReference type="Proteomes" id="UP000019202">
    <property type="component" value="Unassembled WGS sequence"/>
</dbReference>
<dbReference type="RefSeq" id="WP_038240261.1">
    <property type="nucleotide sequence ID" value="NZ_CAWLWS010000102.1"/>
</dbReference>
<dbReference type="PROSITE" id="PS01276">
    <property type="entry name" value="PEPTIDASE_U32"/>
    <property type="match status" value="1"/>
</dbReference>
<gene>
    <name evidence="5" type="primary">yegQ</name>
    <name evidence="5" type="ORF">XSR1_420003</name>
</gene>
<proteinExistence type="inferred from homology"/>
<dbReference type="InterPro" id="IPR001539">
    <property type="entry name" value="Peptidase_U32"/>
</dbReference>
<evidence type="ECO:0000259" key="4">
    <source>
        <dbReference type="Pfam" id="PF16325"/>
    </source>
</evidence>
<dbReference type="InterPro" id="IPR032525">
    <property type="entry name" value="Peptidase_U32_C"/>
</dbReference>
<dbReference type="OrthoDB" id="9807498at2"/>
<sequence length="458" mass="51569">MFTPELLSPAGSLKNMRYAFAYGADAIYAGQPRYSLRVRNNEFNHETLAQGIKEAHSLGKRFYVVVNIAPHNAKLKTFIRDLKPVVEMGPDALIMSDPGLIMMVREAFPEIDIHLSVQANAVNWATVKFWKQMGLTRVILSRELSLEEITEIRQQVPDMELEVFVHGALCMAYSGRCLLSGYINKRDPNQGTCTNACRWEYNVQEGKEDAVGNVVHMHDPIPVKNVEPTLGQGAPTDKVFMIEEAKRPGEYMSAFEDEHGTYIMNSKDLRAIEHVEKLTGMGVHSLKIEGRTKSFYYCARTAQVYRRAIDDAVAGKPFDPTLMTTLEGLAHRGYTEGFLRRHTHDAYQTYEYGYSVSETQQFVGELTGNRVNGLAEVAVKNKFLVGDHLELMTPSGNINFRLESMVNKKGQTIDTAAGDGHIVYLPIPEEIELEYALLVRNLKEGNTRKPHPQELPVK</sequence>
<dbReference type="Pfam" id="PF01136">
    <property type="entry name" value="Peptidase_U32"/>
    <property type="match status" value="1"/>
</dbReference>
<feature type="domain" description="Peptidase family U32 C-terminal" evidence="4">
    <location>
        <begin position="359"/>
        <end position="440"/>
    </location>
</feature>
<dbReference type="Pfam" id="PF16325">
    <property type="entry name" value="Peptidase_U32_C"/>
    <property type="match status" value="1"/>
</dbReference>
<keyword evidence="2 5" id="KW-0378">Hydrolase</keyword>
<evidence type="ECO:0000256" key="2">
    <source>
        <dbReference type="ARBA" id="ARBA00022801"/>
    </source>
</evidence>
<evidence type="ECO:0000313" key="6">
    <source>
        <dbReference type="Proteomes" id="UP000019202"/>
    </source>
</evidence>
<dbReference type="STRING" id="1427518.XSR1_420003"/>
<dbReference type="GO" id="GO:0006508">
    <property type="term" value="P:proteolysis"/>
    <property type="evidence" value="ECO:0007669"/>
    <property type="project" value="UniProtKB-KW"/>
</dbReference>
<dbReference type="GO" id="GO:0008233">
    <property type="term" value="F:peptidase activity"/>
    <property type="evidence" value="ECO:0007669"/>
    <property type="project" value="UniProtKB-KW"/>
</dbReference>
<dbReference type="InterPro" id="IPR051454">
    <property type="entry name" value="RNA/ubiquinone_mod_enzymes"/>
</dbReference>